<dbReference type="GO" id="GO:0005829">
    <property type="term" value="C:cytosol"/>
    <property type="evidence" value="ECO:0007669"/>
    <property type="project" value="TreeGrafter"/>
</dbReference>
<gene>
    <name evidence="6" type="ORF">A19Y_0659</name>
</gene>
<evidence type="ECO:0000259" key="5">
    <source>
        <dbReference type="PROSITE" id="PS50011"/>
    </source>
</evidence>
<dbReference type="HOGENOM" id="CLU_000288_63_44_3"/>
<sequence>MSSRQIHHPNDCISNRYKILNFIGEGGMQQVYYAEDLALKREVALKVPKNMSAEKRFQRSAIVSARVNHPNVAKTLDYLEDGDNLYLIEEFISGQDLKEGVIQKLQVVDPYLTAKIFHYLAKGIAASHRAGVIHRDLKPSNIMVSGSFNLTEIKITDFGIAKMAEEEISNAVKDGESSMGNSSTVLGALPYMAPEMIKQFKNADKPSDIWSLGAMMYELISGEKPFGFGLITVQNILNAAPPPKPTHLDDKIQFQPLGKKLYELILSCLKKNPEERPTADDLVQKCEKLCYPVEARKEGIVDRYFSRNKGIIKRSHDGKEIFFHLDSVYGEQPQEGSKVCFSEFPGYPLYRAHPFVLMQ</sequence>
<evidence type="ECO:0000256" key="1">
    <source>
        <dbReference type="ARBA" id="ARBA00022679"/>
    </source>
</evidence>
<dbReference type="InterPro" id="IPR012340">
    <property type="entry name" value="NA-bd_OB-fold"/>
</dbReference>
<protein>
    <submittedName>
        <fullName evidence="6">Serine/threonine protein kinase</fullName>
        <ecNumber evidence="6">2.7.11.1</ecNumber>
    </submittedName>
</protein>
<dbReference type="PATRIC" id="fig|388467.6.peg.598"/>
<dbReference type="RefSeq" id="WP_042152007.1">
    <property type="nucleotide sequence ID" value="NZ_CM002803.1"/>
</dbReference>
<dbReference type="SUPFAM" id="SSF50249">
    <property type="entry name" value="Nucleic acid-binding proteins"/>
    <property type="match status" value="1"/>
</dbReference>
<dbReference type="GO" id="GO:0005776">
    <property type="term" value="C:autophagosome"/>
    <property type="evidence" value="ECO:0007669"/>
    <property type="project" value="TreeGrafter"/>
</dbReference>
<dbReference type="PANTHER" id="PTHR24348">
    <property type="entry name" value="SERINE/THREONINE-PROTEIN KINASE UNC-51-RELATED"/>
    <property type="match status" value="1"/>
</dbReference>
<dbReference type="EMBL" id="CM002803">
    <property type="protein sequence ID" value="KEI65832.1"/>
    <property type="molecule type" value="Genomic_DNA"/>
</dbReference>
<dbReference type="Pfam" id="PF00069">
    <property type="entry name" value="Pkinase"/>
    <property type="match status" value="1"/>
</dbReference>
<evidence type="ECO:0000256" key="4">
    <source>
        <dbReference type="ARBA" id="ARBA00022840"/>
    </source>
</evidence>
<keyword evidence="1 6" id="KW-0808">Transferase</keyword>
<dbReference type="eggNOG" id="COG0515">
    <property type="taxonomic scope" value="Bacteria"/>
</dbReference>
<evidence type="ECO:0000313" key="6">
    <source>
        <dbReference type="EMBL" id="KEI65832.1"/>
    </source>
</evidence>
<feature type="domain" description="Protein kinase" evidence="5">
    <location>
        <begin position="17"/>
        <end position="294"/>
    </location>
</feature>
<dbReference type="InterPro" id="IPR008271">
    <property type="entry name" value="Ser/Thr_kinase_AS"/>
</dbReference>
<keyword evidence="4" id="KW-0067">ATP-binding</keyword>
<keyword evidence="2" id="KW-0547">Nucleotide-binding</keyword>
<dbReference type="AlphaFoldDB" id="A0A073CD70"/>
<accession>A0A073CD70</accession>
<dbReference type="InterPro" id="IPR011009">
    <property type="entry name" value="Kinase-like_dom_sf"/>
</dbReference>
<dbReference type="GO" id="GO:0004674">
    <property type="term" value="F:protein serine/threonine kinase activity"/>
    <property type="evidence" value="ECO:0007669"/>
    <property type="project" value="UniProtKB-KW"/>
</dbReference>
<dbReference type="PROSITE" id="PS50011">
    <property type="entry name" value="PROTEIN_KINASE_DOM"/>
    <property type="match status" value="1"/>
</dbReference>
<proteinExistence type="predicted"/>
<keyword evidence="6" id="KW-0723">Serine/threonine-protein kinase</keyword>
<dbReference type="GO" id="GO:0005524">
    <property type="term" value="F:ATP binding"/>
    <property type="evidence" value="ECO:0007669"/>
    <property type="project" value="UniProtKB-KW"/>
</dbReference>
<dbReference type="Gene3D" id="1.10.510.10">
    <property type="entry name" value="Transferase(Phosphotransferase) domain 1"/>
    <property type="match status" value="1"/>
</dbReference>
<dbReference type="EC" id="2.7.11.1" evidence="6"/>
<dbReference type="STRING" id="388467.A19Y_0659"/>
<dbReference type="SMART" id="SM00220">
    <property type="entry name" value="S_TKc"/>
    <property type="match status" value="1"/>
</dbReference>
<keyword evidence="7" id="KW-1185">Reference proteome</keyword>
<dbReference type="CDD" id="cd14014">
    <property type="entry name" value="STKc_PknB_like"/>
    <property type="match status" value="1"/>
</dbReference>
<evidence type="ECO:0000256" key="2">
    <source>
        <dbReference type="ARBA" id="ARBA00022741"/>
    </source>
</evidence>
<evidence type="ECO:0000313" key="7">
    <source>
        <dbReference type="Proteomes" id="UP000027395"/>
    </source>
</evidence>
<dbReference type="GO" id="GO:0000407">
    <property type="term" value="C:phagophore assembly site"/>
    <property type="evidence" value="ECO:0007669"/>
    <property type="project" value="TreeGrafter"/>
</dbReference>
<evidence type="ECO:0000256" key="3">
    <source>
        <dbReference type="ARBA" id="ARBA00022777"/>
    </source>
</evidence>
<name>A0A073CD70_PLAA1</name>
<dbReference type="InterPro" id="IPR045269">
    <property type="entry name" value="Atg1-like"/>
</dbReference>
<dbReference type="InterPro" id="IPR000719">
    <property type="entry name" value="Prot_kinase_dom"/>
</dbReference>
<keyword evidence="3 6" id="KW-0418">Kinase</keyword>
<reference evidence="6 7" key="1">
    <citation type="journal article" date="2014" name="Appl. Environ. Microbiol.">
        <title>Elucidation of insertion elements encoded on plasmids and in vitro construction of shuttle vectors from the toxic cyanobacterium Planktothrix.</title>
        <authorList>
            <person name="Christiansen G."/>
            <person name="Goesmann A."/>
            <person name="Kurmayer R."/>
        </authorList>
    </citation>
    <scope>NUCLEOTIDE SEQUENCE [LARGE SCALE GENOMIC DNA]</scope>
    <source>
        <strain evidence="6 7">NIVA-CYA 126/8</strain>
    </source>
</reference>
<dbReference type="PANTHER" id="PTHR24348:SF22">
    <property type="entry name" value="NON-SPECIFIC SERINE_THREONINE PROTEIN KINASE"/>
    <property type="match status" value="1"/>
</dbReference>
<dbReference type="PROSITE" id="PS00108">
    <property type="entry name" value="PROTEIN_KINASE_ST"/>
    <property type="match status" value="1"/>
</dbReference>
<dbReference type="SUPFAM" id="SSF56112">
    <property type="entry name" value="Protein kinase-like (PK-like)"/>
    <property type="match status" value="1"/>
</dbReference>
<organism evidence="6 7">
    <name type="scientific">Planktothrix agardhii (strain NIVA-CYA 126/8)</name>
    <dbReference type="NCBI Taxonomy" id="388467"/>
    <lineage>
        <taxon>Bacteria</taxon>
        <taxon>Bacillati</taxon>
        <taxon>Cyanobacteriota</taxon>
        <taxon>Cyanophyceae</taxon>
        <taxon>Oscillatoriophycideae</taxon>
        <taxon>Oscillatoriales</taxon>
        <taxon>Microcoleaceae</taxon>
        <taxon>Planktothrix</taxon>
    </lineage>
</organism>
<dbReference type="Gene3D" id="3.30.200.20">
    <property type="entry name" value="Phosphorylase Kinase, domain 1"/>
    <property type="match status" value="1"/>
</dbReference>
<dbReference type="Proteomes" id="UP000027395">
    <property type="component" value="Chromosome"/>
</dbReference>
<dbReference type="GO" id="GO:0016020">
    <property type="term" value="C:membrane"/>
    <property type="evidence" value="ECO:0007669"/>
    <property type="project" value="TreeGrafter"/>
</dbReference>